<dbReference type="Proteomes" id="UP000821845">
    <property type="component" value="Chromosome 5"/>
</dbReference>
<protein>
    <submittedName>
        <fullName evidence="1">Uncharacterized protein</fullName>
    </submittedName>
</protein>
<dbReference type="EMBL" id="CM023485">
    <property type="protein sequence ID" value="KAH6930909.1"/>
    <property type="molecule type" value="Genomic_DNA"/>
</dbReference>
<evidence type="ECO:0000313" key="1">
    <source>
        <dbReference type="EMBL" id="KAH6930909.1"/>
    </source>
</evidence>
<evidence type="ECO:0000313" key="2">
    <source>
        <dbReference type="Proteomes" id="UP000821845"/>
    </source>
</evidence>
<keyword evidence="2" id="KW-1185">Reference proteome</keyword>
<organism evidence="1 2">
    <name type="scientific">Hyalomma asiaticum</name>
    <name type="common">Tick</name>
    <dbReference type="NCBI Taxonomy" id="266040"/>
    <lineage>
        <taxon>Eukaryota</taxon>
        <taxon>Metazoa</taxon>
        <taxon>Ecdysozoa</taxon>
        <taxon>Arthropoda</taxon>
        <taxon>Chelicerata</taxon>
        <taxon>Arachnida</taxon>
        <taxon>Acari</taxon>
        <taxon>Parasitiformes</taxon>
        <taxon>Ixodida</taxon>
        <taxon>Ixodoidea</taxon>
        <taxon>Ixodidae</taxon>
        <taxon>Hyalomminae</taxon>
        <taxon>Hyalomma</taxon>
    </lineage>
</organism>
<gene>
    <name evidence="1" type="ORF">HPB50_020816</name>
</gene>
<sequence length="121" mass="13482">MAVNDADDDADEEEPREVPMTTETRNVLRLLCNKVECSGGDQRLMRCVEQLENAFSDRTRTRNSCSTACDSSYGQTTLTRNGALFRELFLRRLLLCTRLVLAAAGELSPDCLAQLADESMT</sequence>
<reference evidence="1" key="1">
    <citation type="submission" date="2020-05" db="EMBL/GenBank/DDBJ databases">
        <title>Large-scale comparative analyses of tick genomes elucidate their genetic diversity and vector capacities.</title>
        <authorList>
            <person name="Jia N."/>
            <person name="Wang J."/>
            <person name="Shi W."/>
            <person name="Du L."/>
            <person name="Sun Y."/>
            <person name="Zhan W."/>
            <person name="Jiang J."/>
            <person name="Wang Q."/>
            <person name="Zhang B."/>
            <person name="Ji P."/>
            <person name="Sakyi L.B."/>
            <person name="Cui X."/>
            <person name="Yuan T."/>
            <person name="Jiang B."/>
            <person name="Yang W."/>
            <person name="Lam T.T.-Y."/>
            <person name="Chang Q."/>
            <person name="Ding S."/>
            <person name="Wang X."/>
            <person name="Zhu J."/>
            <person name="Ruan X."/>
            <person name="Zhao L."/>
            <person name="Wei J."/>
            <person name="Que T."/>
            <person name="Du C."/>
            <person name="Cheng J."/>
            <person name="Dai P."/>
            <person name="Han X."/>
            <person name="Huang E."/>
            <person name="Gao Y."/>
            <person name="Liu J."/>
            <person name="Shao H."/>
            <person name="Ye R."/>
            <person name="Li L."/>
            <person name="Wei W."/>
            <person name="Wang X."/>
            <person name="Wang C."/>
            <person name="Yang T."/>
            <person name="Huo Q."/>
            <person name="Li W."/>
            <person name="Guo W."/>
            <person name="Chen H."/>
            <person name="Zhou L."/>
            <person name="Ni X."/>
            <person name="Tian J."/>
            <person name="Zhou Y."/>
            <person name="Sheng Y."/>
            <person name="Liu T."/>
            <person name="Pan Y."/>
            <person name="Xia L."/>
            <person name="Li J."/>
            <person name="Zhao F."/>
            <person name="Cao W."/>
        </authorList>
    </citation>
    <scope>NUCLEOTIDE SEQUENCE</scope>
    <source>
        <strain evidence="1">Hyas-2018</strain>
    </source>
</reference>
<proteinExistence type="predicted"/>
<comment type="caution">
    <text evidence="1">The sequence shown here is derived from an EMBL/GenBank/DDBJ whole genome shotgun (WGS) entry which is preliminary data.</text>
</comment>
<accession>A0ACB7SDV6</accession>
<name>A0ACB7SDV6_HYAAI</name>